<dbReference type="Pfam" id="PF07714">
    <property type="entry name" value="PK_Tyr_Ser-Thr"/>
    <property type="match status" value="2"/>
</dbReference>
<evidence type="ECO:0000256" key="7">
    <source>
        <dbReference type="SAM" id="MobiDB-lite"/>
    </source>
</evidence>
<keyword evidence="4" id="KW-0418">Kinase</keyword>
<dbReference type="Gene3D" id="1.10.510.10">
    <property type="entry name" value="Transferase(Phosphotransferase) domain 1"/>
    <property type="match status" value="1"/>
</dbReference>
<sequence length="1337" mass="138687">MDGTLGQSGVKELPEKRIHLNGSFRCDVTDVAPANRCLESLSVAHQPAQPAVHGSLAAVIDISVQNPFKLAEAILVRRRVPSSLEPLRQQHRQQHRQQQQRHRQVPKRAAWIRSLQPVPVLLILYFFAVAQFAAAKPSISVQSAARRLLQDEQQPSVLPPPPPPSTSQQLALSVPPQTDISQTDQPQLPKQPASPPPPPSSIATASTSEEFFRLLYSESDITEIRLVRDIKLLASDAIAAANELADTDTDAEAGSVSSEAEAAATASAALGMGTIRGPLLRRNLSIVGYRGTHTRLDTNFLSAIIRLEGGVRLTLRKVELYKALNQLGQALDIIGKSNGGVVELHDCVQRRAACVPFNLAVAQILSLPPAVDLQLRNRTPDLSLRNDSAFCWSTSTLLATCKQPSIDVQSVAVHVAIQDGVLRDNGGYDVSYTDSHIVCDYQVEPNCLQFISAEQCLAQELVQRFGSDMMELPPLEPAVAAAPVIAGQQGPSAYQGEAAGGQVNTGSRRMVVGMVAGLAGGGGCAVLLFILLAGVLVIRRRQQRRRDVATGPDRKDGVVAGGSGNHDGTAAAAAAALGTSGSTVVQYPEAGALAAAGAEAETSKARRESAAGCSAFCDRADGGGGGGGISCSSQEVSIGTHDAATSAASRRRAMAPPPPPPPPKGPGGAAAATAAAVLVAETASDRGRLDIMDVEAIRRSLFSASRRYPEVPLQVQVLSLLGEGSFGKVYRAMWHGTVVALKALVLPGTLMQDQRRRQMAVMEAAISSAMSHPNIVQTYTYSFRPIRDTATPDSSCSGVSAAGPGGGGGGGPNAAPAAAEASSSCAGAASGVHGCELMLVLEYCDRGSLRQALDAGVFHRHSGSGGGAGPCGVAQPATMAAVGAEEPVTTPPLTDHLAAAAAGVGVGVAAETCLLAPTAKYSTLTMPPPSPRPRASTPAAAAAAANQVREVVLPFVQLQRPEGQLLYNYGLMLQVASDVAAALLHLHSHGVVHGDVKASNVLLKTGAQEDQSCLMAEAAAARTSVSGSGSGAAGTASPASLASPPLATAYNSSSSPWSRGGLVAKIADFGLSTVMGMEGDAERTHITAITAQGSLTHMAPELMLHGHISKRVDVYAFGILMYELFTGDRAHRGVPRALLPHQVAVCGLRPALPLHTPPDFRQLVESCWAAGQTKRPTFENILAELTRMRAAHTAAQAAAAAAVAASRGASFSTTTSHGGSRSVFLYNAVRPDGWVLVPSIESSTCSSTLFQELVGMREGEAGRDGEGSSGRDIAAWEGEDVPTILAVPVRGLMASWGPDDGDGNGGRRSGGGRGGRGDGAAGGEEGRNAEKQYPSWS</sequence>
<feature type="region of interest" description="Disordered" evidence="7">
    <location>
        <begin position="793"/>
        <end position="817"/>
    </location>
</feature>
<keyword evidence="5 6" id="KW-0067">ATP-binding</keyword>
<accession>A0A8J4GC09</accession>
<dbReference type="InterPro" id="IPR017441">
    <property type="entry name" value="Protein_kinase_ATP_BS"/>
</dbReference>
<gene>
    <name evidence="10" type="ORF">Vretimale_8718</name>
</gene>
<keyword evidence="1" id="KW-0723">Serine/threonine-protein kinase</keyword>
<dbReference type="GO" id="GO:0004674">
    <property type="term" value="F:protein serine/threonine kinase activity"/>
    <property type="evidence" value="ECO:0007669"/>
    <property type="project" value="UniProtKB-KW"/>
</dbReference>
<dbReference type="InterPro" id="IPR000719">
    <property type="entry name" value="Prot_kinase_dom"/>
</dbReference>
<evidence type="ECO:0000256" key="2">
    <source>
        <dbReference type="ARBA" id="ARBA00022679"/>
    </source>
</evidence>
<evidence type="ECO:0000313" key="11">
    <source>
        <dbReference type="Proteomes" id="UP000722791"/>
    </source>
</evidence>
<dbReference type="PROSITE" id="PS50011">
    <property type="entry name" value="PROTEIN_KINASE_DOM"/>
    <property type="match status" value="1"/>
</dbReference>
<feature type="region of interest" description="Disordered" evidence="7">
    <location>
        <begin position="633"/>
        <end position="670"/>
    </location>
</feature>
<dbReference type="InterPro" id="IPR011009">
    <property type="entry name" value="Kinase-like_dom_sf"/>
</dbReference>
<dbReference type="PANTHER" id="PTHR44329:SF214">
    <property type="entry name" value="PROTEIN KINASE DOMAIN-CONTAINING PROTEIN"/>
    <property type="match status" value="1"/>
</dbReference>
<feature type="compositionally biased region" description="Basic and acidic residues" evidence="7">
    <location>
        <begin position="545"/>
        <end position="557"/>
    </location>
</feature>
<dbReference type="Proteomes" id="UP000722791">
    <property type="component" value="Unassembled WGS sequence"/>
</dbReference>
<keyword evidence="2" id="KW-0808">Transferase</keyword>
<dbReference type="InterPro" id="IPR051681">
    <property type="entry name" value="Ser/Thr_Kinases-Pseudokinases"/>
</dbReference>
<dbReference type="EMBL" id="BNCQ01000015">
    <property type="protein sequence ID" value="GIM04093.1"/>
    <property type="molecule type" value="Genomic_DNA"/>
</dbReference>
<evidence type="ECO:0000256" key="5">
    <source>
        <dbReference type="ARBA" id="ARBA00022840"/>
    </source>
</evidence>
<feature type="compositionally biased region" description="Gly residues" evidence="7">
    <location>
        <begin position="803"/>
        <end position="812"/>
    </location>
</feature>
<feature type="region of interest" description="Disordered" evidence="7">
    <location>
        <begin position="86"/>
        <end position="105"/>
    </location>
</feature>
<keyword evidence="8" id="KW-0812">Transmembrane</keyword>
<dbReference type="SUPFAM" id="SSF56112">
    <property type="entry name" value="Protein kinase-like (PK-like)"/>
    <property type="match status" value="1"/>
</dbReference>
<feature type="region of interest" description="Disordered" evidence="7">
    <location>
        <begin position="1293"/>
        <end position="1337"/>
    </location>
</feature>
<feature type="region of interest" description="Disordered" evidence="7">
    <location>
        <begin position="151"/>
        <end position="204"/>
    </location>
</feature>
<dbReference type="PROSITE" id="PS00108">
    <property type="entry name" value="PROTEIN_KINASE_ST"/>
    <property type="match status" value="1"/>
</dbReference>
<dbReference type="Gene3D" id="3.30.200.20">
    <property type="entry name" value="Phosphorylase Kinase, domain 1"/>
    <property type="match status" value="1"/>
</dbReference>
<comment type="caution">
    <text evidence="10">The sequence shown here is derived from an EMBL/GenBank/DDBJ whole genome shotgun (WGS) entry which is preliminary data.</text>
</comment>
<feature type="binding site" evidence="6">
    <location>
        <position position="742"/>
    </location>
    <ligand>
        <name>ATP</name>
        <dbReference type="ChEBI" id="CHEBI:30616"/>
    </ligand>
</feature>
<reference evidence="10" key="1">
    <citation type="journal article" date="2021" name="Proc. Natl. Acad. Sci. U.S.A.">
        <title>Three genomes in the algal genus Volvox reveal the fate of a haploid sex-determining region after a transition to homothallism.</title>
        <authorList>
            <person name="Yamamoto K."/>
            <person name="Hamaji T."/>
            <person name="Kawai-Toyooka H."/>
            <person name="Matsuzaki R."/>
            <person name="Takahashi F."/>
            <person name="Nishimura Y."/>
            <person name="Kawachi M."/>
            <person name="Noguchi H."/>
            <person name="Minakuchi Y."/>
            <person name="Umen J.G."/>
            <person name="Toyoda A."/>
            <person name="Nozaki H."/>
        </authorList>
    </citation>
    <scope>NUCLEOTIDE SEQUENCE</scope>
    <source>
        <strain evidence="10">NIES-3785</strain>
    </source>
</reference>
<proteinExistence type="predicted"/>
<feature type="compositionally biased region" description="Gly residues" evidence="7">
    <location>
        <begin position="1303"/>
        <end position="1323"/>
    </location>
</feature>
<feature type="compositionally biased region" description="Basic residues" evidence="7">
    <location>
        <begin position="89"/>
        <end position="105"/>
    </location>
</feature>
<keyword evidence="8" id="KW-0472">Membrane</keyword>
<evidence type="ECO:0000259" key="9">
    <source>
        <dbReference type="PROSITE" id="PS50011"/>
    </source>
</evidence>
<evidence type="ECO:0000313" key="10">
    <source>
        <dbReference type="EMBL" id="GIM04093.1"/>
    </source>
</evidence>
<feature type="transmembrane region" description="Helical" evidence="8">
    <location>
        <begin position="511"/>
        <end position="538"/>
    </location>
</feature>
<dbReference type="SMART" id="SM00220">
    <property type="entry name" value="S_TKc"/>
    <property type="match status" value="1"/>
</dbReference>
<dbReference type="PROSITE" id="PS00107">
    <property type="entry name" value="PROTEIN_KINASE_ATP"/>
    <property type="match status" value="1"/>
</dbReference>
<dbReference type="InterPro" id="IPR001245">
    <property type="entry name" value="Ser-Thr/Tyr_kinase_cat_dom"/>
</dbReference>
<organism evidence="10 11">
    <name type="scientific">Volvox reticuliferus</name>
    <dbReference type="NCBI Taxonomy" id="1737510"/>
    <lineage>
        <taxon>Eukaryota</taxon>
        <taxon>Viridiplantae</taxon>
        <taxon>Chlorophyta</taxon>
        <taxon>core chlorophytes</taxon>
        <taxon>Chlorophyceae</taxon>
        <taxon>CS clade</taxon>
        <taxon>Chlamydomonadales</taxon>
        <taxon>Volvocaceae</taxon>
        <taxon>Volvox</taxon>
    </lineage>
</organism>
<evidence type="ECO:0000256" key="1">
    <source>
        <dbReference type="ARBA" id="ARBA00022527"/>
    </source>
</evidence>
<protein>
    <recommendedName>
        <fullName evidence="9">Protein kinase domain-containing protein</fullName>
    </recommendedName>
</protein>
<dbReference type="GO" id="GO:0005524">
    <property type="term" value="F:ATP binding"/>
    <property type="evidence" value="ECO:0007669"/>
    <property type="project" value="UniProtKB-UniRule"/>
</dbReference>
<dbReference type="PANTHER" id="PTHR44329">
    <property type="entry name" value="SERINE/THREONINE-PROTEIN KINASE TNNI3K-RELATED"/>
    <property type="match status" value="1"/>
</dbReference>
<evidence type="ECO:0000256" key="8">
    <source>
        <dbReference type="SAM" id="Phobius"/>
    </source>
</evidence>
<evidence type="ECO:0000256" key="3">
    <source>
        <dbReference type="ARBA" id="ARBA00022741"/>
    </source>
</evidence>
<keyword evidence="8" id="KW-1133">Transmembrane helix</keyword>
<dbReference type="InterPro" id="IPR008271">
    <property type="entry name" value="Ser/Thr_kinase_AS"/>
</dbReference>
<evidence type="ECO:0000256" key="4">
    <source>
        <dbReference type="ARBA" id="ARBA00022777"/>
    </source>
</evidence>
<evidence type="ECO:0000256" key="6">
    <source>
        <dbReference type="PROSITE-ProRule" id="PRU10141"/>
    </source>
</evidence>
<feature type="compositionally biased region" description="Pro residues" evidence="7">
    <location>
        <begin position="655"/>
        <end position="665"/>
    </location>
</feature>
<feature type="region of interest" description="Disordered" evidence="7">
    <location>
        <begin position="543"/>
        <end position="565"/>
    </location>
</feature>
<name>A0A8J4GC09_9CHLO</name>
<feature type="compositionally biased region" description="Polar residues" evidence="7">
    <location>
        <begin position="175"/>
        <end position="184"/>
    </location>
</feature>
<feature type="domain" description="Protein kinase" evidence="9">
    <location>
        <begin position="715"/>
        <end position="1195"/>
    </location>
</feature>
<keyword evidence="3 6" id="KW-0547">Nucleotide-binding</keyword>